<dbReference type="EMBL" id="JAKNHJ010000010">
    <property type="protein sequence ID" value="MCG4618086.1"/>
    <property type="molecule type" value="Genomic_DNA"/>
</dbReference>
<reference evidence="1" key="1">
    <citation type="submission" date="2022-01" db="EMBL/GenBank/DDBJ databases">
        <title>Collection of gut derived symbiotic bacterial strains cultured from healthy donors.</title>
        <authorList>
            <person name="Lin H."/>
            <person name="Kohout C."/>
            <person name="Waligurski E."/>
            <person name="Pamer E.G."/>
        </authorList>
    </citation>
    <scope>NUCLEOTIDE SEQUENCE</scope>
    <source>
        <strain evidence="1">DFI.7.46</strain>
    </source>
</reference>
<evidence type="ECO:0000313" key="2">
    <source>
        <dbReference type="Proteomes" id="UP001200537"/>
    </source>
</evidence>
<name>A0AAJ1BCC3_9ACTO</name>
<dbReference type="RefSeq" id="WP_024059756.1">
    <property type="nucleotide sequence ID" value="NZ_CBCTPO010000003.1"/>
</dbReference>
<proteinExistence type="predicted"/>
<evidence type="ECO:0000313" key="1">
    <source>
        <dbReference type="EMBL" id="MCG4618086.1"/>
    </source>
</evidence>
<dbReference type="Gene3D" id="1.10.1220.10">
    <property type="entry name" value="Met repressor-like"/>
    <property type="match status" value="1"/>
</dbReference>
<accession>A0AAJ1BCC3</accession>
<dbReference type="InterPro" id="IPR013321">
    <property type="entry name" value="Arc_rbn_hlx_hlx"/>
</dbReference>
<organism evidence="1 2">
    <name type="scientific">Varibaculum cambriense</name>
    <dbReference type="NCBI Taxonomy" id="184870"/>
    <lineage>
        <taxon>Bacteria</taxon>
        <taxon>Bacillati</taxon>
        <taxon>Actinomycetota</taxon>
        <taxon>Actinomycetes</taxon>
        <taxon>Actinomycetales</taxon>
        <taxon>Actinomycetaceae</taxon>
        <taxon>Varibaculum</taxon>
    </lineage>
</organism>
<dbReference type="GO" id="GO:0006355">
    <property type="term" value="P:regulation of DNA-templated transcription"/>
    <property type="evidence" value="ECO:0007669"/>
    <property type="project" value="InterPro"/>
</dbReference>
<sequence>MVATSVRMSDTTAEKLDKLSRLTGRSKSYYLREAIESSIDQLLYEYTLLNEVEEIRAGKAKTYSLEEVKAELGLED</sequence>
<dbReference type="Pfam" id="PF19807">
    <property type="entry name" value="DUF6290"/>
    <property type="match status" value="1"/>
</dbReference>
<dbReference type="SUPFAM" id="SSF47598">
    <property type="entry name" value="Ribbon-helix-helix"/>
    <property type="match status" value="1"/>
</dbReference>
<dbReference type="InterPro" id="IPR046257">
    <property type="entry name" value="DUF6290"/>
</dbReference>
<dbReference type="InterPro" id="IPR010985">
    <property type="entry name" value="Ribbon_hlx_hlx"/>
</dbReference>
<dbReference type="Proteomes" id="UP001200537">
    <property type="component" value="Unassembled WGS sequence"/>
</dbReference>
<dbReference type="CDD" id="cd22233">
    <property type="entry name" value="RHH_CopAso-like"/>
    <property type="match status" value="1"/>
</dbReference>
<protein>
    <submittedName>
        <fullName evidence="1">DUF6290 family protein</fullName>
    </submittedName>
</protein>
<comment type="caution">
    <text evidence="1">The sequence shown here is derived from an EMBL/GenBank/DDBJ whole genome shotgun (WGS) entry which is preliminary data.</text>
</comment>
<gene>
    <name evidence="1" type="ORF">L0M99_06220</name>
</gene>
<dbReference type="AlphaFoldDB" id="A0AAJ1BCC3"/>